<gene>
    <name evidence="1" type="ORF">CYNAS_LOCUS16045</name>
</gene>
<accession>A0AA36H5E6</accession>
<keyword evidence="2" id="KW-1185">Reference proteome</keyword>
<dbReference type="EMBL" id="CATQJL010000305">
    <property type="protein sequence ID" value="CAJ0604062.1"/>
    <property type="molecule type" value="Genomic_DNA"/>
</dbReference>
<evidence type="ECO:0000313" key="1">
    <source>
        <dbReference type="EMBL" id="CAJ0604062.1"/>
    </source>
</evidence>
<dbReference type="AlphaFoldDB" id="A0AA36H5E6"/>
<sequence>MRSAKDNPTEMSVKKLQLCRQGYYQAAQPRLCRVSTQAPRLDVLKRRAKAVIMKSSAEELFTALAMCVVLCDDGFDSC</sequence>
<comment type="caution">
    <text evidence="1">The sequence shown here is derived from an EMBL/GenBank/DDBJ whole genome shotgun (WGS) entry which is preliminary data.</text>
</comment>
<protein>
    <submittedName>
        <fullName evidence="1">Uncharacterized protein</fullName>
    </submittedName>
</protein>
<name>A0AA36H5E6_CYLNA</name>
<dbReference type="Proteomes" id="UP001176961">
    <property type="component" value="Unassembled WGS sequence"/>
</dbReference>
<reference evidence="1" key="1">
    <citation type="submission" date="2023-07" db="EMBL/GenBank/DDBJ databases">
        <authorList>
            <consortium name="CYATHOMIX"/>
        </authorList>
    </citation>
    <scope>NUCLEOTIDE SEQUENCE</scope>
    <source>
        <strain evidence="1">N/A</strain>
    </source>
</reference>
<organism evidence="1 2">
    <name type="scientific">Cylicocyclus nassatus</name>
    <name type="common">Nematode worm</name>
    <dbReference type="NCBI Taxonomy" id="53992"/>
    <lineage>
        <taxon>Eukaryota</taxon>
        <taxon>Metazoa</taxon>
        <taxon>Ecdysozoa</taxon>
        <taxon>Nematoda</taxon>
        <taxon>Chromadorea</taxon>
        <taxon>Rhabditida</taxon>
        <taxon>Rhabditina</taxon>
        <taxon>Rhabditomorpha</taxon>
        <taxon>Strongyloidea</taxon>
        <taxon>Strongylidae</taxon>
        <taxon>Cylicocyclus</taxon>
    </lineage>
</organism>
<proteinExistence type="predicted"/>
<evidence type="ECO:0000313" key="2">
    <source>
        <dbReference type="Proteomes" id="UP001176961"/>
    </source>
</evidence>